<evidence type="ECO:0000256" key="4">
    <source>
        <dbReference type="ARBA" id="ARBA00022692"/>
    </source>
</evidence>
<dbReference type="InterPro" id="IPR000515">
    <property type="entry name" value="MetI-like"/>
</dbReference>
<keyword evidence="10" id="KW-1185">Reference proteome</keyword>
<keyword evidence="3" id="KW-1003">Cell membrane</keyword>
<comment type="similarity">
    <text evidence="7">Belongs to the binding-protein-dependent transport system permease family.</text>
</comment>
<keyword evidence="2 7" id="KW-0813">Transport</keyword>
<evidence type="ECO:0000256" key="2">
    <source>
        <dbReference type="ARBA" id="ARBA00022448"/>
    </source>
</evidence>
<feature type="transmembrane region" description="Helical" evidence="7">
    <location>
        <begin position="78"/>
        <end position="97"/>
    </location>
</feature>
<evidence type="ECO:0000256" key="5">
    <source>
        <dbReference type="ARBA" id="ARBA00022989"/>
    </source>
</evidence>
<feature type="domain" description="ABC transmembrane type-1" evidence="8">
    <location>
        <begin position="74"/>
        <end position="273"/>
    </location>
</feature>
<keyword evidence="4 7" id="KW-0812">Transmembrane</keyword>
<comment type="caution">
    <text evidence="9">The sequence shown here is derived from an EMBL/GenBank/DDBJ whole genome shotgun (WGS) entry which is preliminary data.</text>
</comment>
<gene>
    <name evidence="9" type="ORF">CBF35_08045</name>
</gene>
<evidence type="ECO:0000313" key="9">
    <source>
        <dbReference type="EMBL" id="RST95508.1"/>
    </source>
</evidence>
<dbReference type="InterPro" id="IPR035906">
    <property type="entry name" value="MetI-like_sf"/>
</dbReference>
<evidence type="ECO:0000259" key="8">
    <source>
        <dbReference type="PROSITE" id="PS50928"/>
    </source>
</evidence>
<dbReference type="GO" id="GO:0005886">
    <property type="term" value="C:plasma membrane"/>
    <property type="evidence" value="ECO:0007669"/>
    <property type="project" value="UniProtKB-SubCell"/>
</dbReference>
<dbReference type="CDD" id="cd06261">
    <property type="entry name" value="TM_PBP2"/>
    <property type="match status" value="1"/>
</dbReference>
<dbReference type="Proteomes" id="UP000287239">
    <property type="component" value="Unassembled WGS sequence"/>
</dbReference>
<keyword evidence="5 7" id="KW-1133">Transmembrane helix</keyword>
<dbReference type="PANTHER" id="PTHR43744">
    <property type="entry name" value="ABC TRANSPORTER PERMEASE PROTEIN MG189-RELATED-RELATED"/>
    <property type="match status" value="1"/>
</dbReference>
<feature type="transmembrane region" description="Helical" evidence="7">
    <location>
        <begin position="183"/>
        <end position="205"/>
    </location>
</feature>
<evidence type="ECO:0000256" key="1">
    <source>
        <dbReference type="ARBA" id="ARBA00004651"/>
    </source>
</evidence>
<accession>A0A429ZPB5</accession>
<keyword evidence="6 7" id="KW-0472">Membrane</keyword>
<comment type="subcellular location">
    <subcellularLocation>
        <location evidence="1 7">Cell membrane</location>
        <topology evidence="1 7">Multi-pass membrane protein</topology>
    </subcellularLocation>
</comment>
<organism evidence="9 10">
    <name type="scientific">Vagococcus salmoninarum</name>
    <dbReference type="NCBI Taxonomy" id="2739"/>
    <lineage>
        <taxon>Bacteria</taxon>
        <taxon>Bacillati</taxon>
        <taxon>Bacillota</taxon>
        <taxon>Bacilli</taxon>
        <taxon>Lactobacillales</taxon>
        <taxon>Enterococcaceae</taxon>
        <taxon>Vagococcus</taxon>
    </lineage>
</organism>
<feature type="transmembrane region" description="Helical" evidence="7">
    <location>
        <begin position="264"/>
        <end position="284"/>
    </location>
</feature>
<feature type="transmembrane region" description="Helical" evidence="7">
    <location>
        <begin position="12"/>
        <end position="34"/>
    </location>
</feature>
<proteinExistence type="inferred from homology"/>
<dbReference type="AlphaFoldDB" id="A0A429ZPB5"/>
<dbReference type="OrthoDB" id="9810086at2"/>
<name>A0A429ZPB5_9ENTE</name>
<protein>
    <submittedName>
        <fullName evidence="9">Sugar ABC transporter permease</fullName>
    </submittedName>
</protein>
<feature type="transmembrane region" description="Helical" evidence="7">
    <location>
        <begin position="109"/>
        <end position="129"/>
    </location>
</feature>
<dbReference type="PROSITE" id="PS50928">
    <property type="entry name" value="ABC_TM1"/>
    <property type="match status" value="1"/>
</dbReference>
<sequence length="299" mass="33468">MIKESKTDKLFMVFVYLFLSAALIAVLYPLIYIISASISDPQLVNSGKMYLLPKGITFEGYQTILENTGIWRGYLNTIYYTVLGTSINLLVTLPCAYALSRVDFYGRKLFMNFMLVTMFLSGGLIPSYLLIKNLGMFNTVWAMVIPNAASVYNIVVTRTFFQSAIPREMEEAAIIDGCSNFKLFMRIILPLSMPIVAVMALFYGVGHWNSYFNALIYLSDKASYPLQMVLREILVLQDLSSTASGTVSSSVAELIYSKQQLVQVIKYGVMLVSTLPVIIAYPFLQKYFVKGVMVGSLKG</sequence>
<reference evidence="9 10" key="1">
    <citation type="submission" date="2017-05" db="EMBL/GenBank/DDBJ databases">
        <title>Vagococcus spp. assemblies.</title>
        <authorList>
            <person name="Gulvik C.A."/>
        </authorList>
    </citation>
    <scope>NUCLEOTIDE SEQUENCE [LARGE SCALE GENOMIC DNA]</scope>
    <source>
        <strain evidence="9 10">NCFB 2777</strain>
    </source>
</reference>
<evidence type="ECO:0000313" key="10">
    <source>
        <dbReference type="Proteomes" id="UP000287239"/>
    </source>
</evidence>
<evidence type="ECO:0000256" key="6">
    <source>
        <dbReference type="ARBA" id="ARBA00023136"/>
    </source>
</evidence>
<dbReference type="PANTHER" id="PTHR43744:SF9">
    <property type="entry name" value="POLYGALACTURONAN_RHAMNOGALACTURONAN TRANSPORT SYSTEM PERMEASE PROTEIN YTCP"/>
    <property type="match status" value="1"/>
</dbReference>
<dbReference type="SUPFAM" id="SSF161098">
    <property type="entry name" value="MetI-like"/>
    <property type="match status" value="1"/>
</dbReference>
<dbReference type="GO" id="GO:0055085">
    <property type="term" value="P:transmembrane transport"/>
    <property type="evidence" value="ECO:0007669"/>
    <property type="project" value="InterPro"/>
</dbReference>
<dbReference type="Gene3D" id="1.10.3720.10">
    <property type="entry name" value="MetI-like"/>
    <property type="match status" value="1"/>
</dbReference>
<feature type="transmembrane region" description="Helical" evidence="7">
    <location>
        <begin position="141"/>
        <end position="161"/>
    </location>
</feature>
<dbReference type="Pfam" id="PF00528">
    <property type="entry name" value="BPD_transp_1"/>
    <property type="match status" value="1"/>
</dbReference>
<evidence type="ECO:0000256" key="3">
    <source>
        <dbReference type="ARBA" id="ARBA00022475"/>
    </source>
</evidence>
<evidence type="ECO:0000256" key="7">
    <source>
        <dbReference type="RuleBase" id="RU363032"/>
    </source>
</evidence>
<dbReference type="EMBL" id="NGJU01000010">
    <property type="protein sequence ID" value="RST95508.1"/>
    <property type="molecule type" value="Genomic_DNA"/>
</dbReference>